<dbReference type="PROSITE" id="PS51391">
    <property type="entry name" value="CID"/>
    <property type="match status" value="1"/>
</dbReference>
<feature type="compositionally biased region" description="Acidic residues" evidence="1">
    <location>
        <begin position="623"/>
        <end position="634"/>
    </location>
</feature>
<feature type="region of interest" description="Disordered" evidence="1">
    <location>
        <begin position="571"/>
        <end position="659"/>
    </location>
</feature>
<accession>A0A316VKH2</accession>
<dbReference type="InterPro" id="IPR045154">
    <property type="entry name" value="PCF11-like"/>
</dbReference>
<dbReference type="FunFam" id="1.25.40.90:FF:000016">
    <property type="entry name" value="mRNA cleavage factor complex component Pcf11"/>
    <property type="match status" value="1"/>
</dbReference>
<dbReference type="CDD" id="cd16982">
    <property type="entry name" value="CID_Pcf11"/>
    <property type="match status" value="1"/>
</dbReference>
<feature type="compositionally biased region" description="Gly residues" evidence="1">
    <location>
        <begin position="473"/>
        <end position="489"/>
    </location>
</feature>
<feature type="compositionally biased region" description="Polar residues" evidence="1">
    <location>
        <begin position="571"/>
        <end position="586"/>
    </location>
</feature>
<dbReference type="EMBL" id="KZ819602">
    <property type="protein sequence ID" value="PWN38119.1"/>
    <property type="molecule type" value="Genomic_DNA"/>
</dbReference>
<dbReference type="GO" id="GO:0000993">
    <property type="term" value="F:RNA polymerase II complex binding"/>
    <property type="evidence" value="ECO:0007669"/>
    <property type="project" value="InterPro"/>
</dbReference>
<keyword evidence="4" id="KW-1185">Reference proteome</keyword>
<dbReference type="Proteomes" id="UP000245771">
    <property type="component" value="Unassembled WGS sequence"/>
</dbReference>
<dbReference type="InterPro" id="IPR047415">
    <property type="entry name" value="Pcf11_CID"/>
</dbReference>
<proteinExistence type="predicted"/>
<dbReference type="InParanoid" id="A0A316VKH2"/>
<evidence type="ECO:0000259" key="2">
    <source>
        <dbReference type="PROSITE" id="PS51391"/>
    </source>
</evidence>
<dbReference type="FunCoup" id="A0A316VKH2">
    <property type="interactions" value="252"/>
</dbReference>
<dbReference type="Gene3D" id="1.25.40.90">
    <property type="match status" value="1"/>
</dbReference>
<feature type="domain" description="CID" evidence="2">
    <location>
        <begin position="1"/>
        <end position="130"/>
    </location>
</feature>
<dbReference type="GO" id="GO:0005849">
    <property type="term" value="C:mRNA cleavage factor complex"/>
    <property type="evidence" value="ECO:0007669"/>
    <property type="project" value="TreeGrafter"/>
</dbReference>
<dbReference type="InterPro" id="IPR008942">
    <property type="entry name" value="ENTH_VHS"/>
</dbReference>
<gene>
    <name evidence="3" type="ORF">FA14DRAFT_163657</name>
</gene>
<dbReference type="SMART" id="SM00582">
    <property type="entry name" value="RPR"/>
    <property type="match status" value="1"/>
</dbReference>
<protein>
    <recommendedName>
        <fullName evidence="2">CID domain-containing protein</fullName>
    </recommendedName>
</protein>
<dbReference type="STRING" id="1280837.A0A316VKH2"/>
<organism evidence="3 4">
    <name type="scientific">Meira miltonrushii</name>
    <dbReference type="NCBI Taxonomy" id="1280837"/>
    <lineage>
        <taxon>Eukaryota</taxon>
        <taxon>Fungi</taxon>
        <taxon>Dikarya</taxon>
        <taxon>Basidiomycota</taxon>
        <taxon>Ustilaginomycotina</taxon>
        <taxon>Exobasidiomycetes</taxon>
        <taxon>Exobasidiales</taxon>
        <taxon>Brachybasidiaceae</taxon>
        <taxon>Meira</taxon>
    </lineage>
</organism>
<dbReference type="InterPro" id="IPR054127">
    <property type="entry name" value="Pcf11_C"/>
</dbReference>
<feature type="compositionally biased region" description="Basic and acidic residues" evidence="1">
    <location>
        <begin position="647"/>
        <end position="659"/>
    </location>
</feature>
<dbReference type="GO" id="GO:0003729">
    <property type="term" value="F:mRNA binding"/>
    <property type="evidence" value="ECO:0007669"/>
    <property type="project" value="InterPro"/>
</dbReference>
<dbReference type="GeneID" id="37021612"/>
<dbReference type="RefSeq" id="XP_025358421.1">
    <property type="nucleotide sequence ID" value="XM_025499831.1"/>
</dbReference>
<dbReference type="SUPFAM" id="SSF48464">
    <property type="entry name" value="ENTH/VHS domain"/>
    <property type="match status" value="1"/>
</dbReference>
<sequence>MFKQHLSSLTFNSKPIITNLTVIAMENANSMANVVAQCLEEHIMMSQPAYRLPALYVLDSICKNVGMPYTEMWGGRIVTIFMETYRVVDHAVKVRMEELLNTWRDAGPNGTPLFGPNAQQNIERALWGQSGPPSQQARRPTPQQTPQIPFQQQQQNAMRSPQQMYGNQQILSPRHNIHSPSMNNNPKRSTEAAVMMGRFDRLIAACRNEQRQNPNSFDPARLEALTKLRSIVENTSLSPVELGQIGTQLDALESEIQGRTPQIHSPSNLRNQAGYRATPPSGHQIFRSPSQQNGAAAIPPSLMGALANLGKLSGNLTPPSHRSTPPPAPLIHQGGAGNVGKPGTSALDLLANLRKSGFLPAAAVPDQDAEYCNMVKGMNIRLITTDLQKEVPLGSLDAISSKELPLQCRQCTNRYPVGDKGQASLDKHLDWHFRQNRRAKDSAVRGQSRSWFSKLEDWIRGGHDDVAPSKHAGQGGEGQDGNGNNGGIGASLTPAQEAELKAATKAFVIAPSEDPDAATRPCPVCKELFKSEWSEDEEEWIWKNCKLVDGIYYHGSCYYSAKTLSTNVNKKNLPGSSSGSRDGTPQPTIPAKAPNDAISRIKEEEVEQTTSGVKRKSDHFASEENDEGSTEAGEENPASKKQALSPKTEEETQVKTEVE</sequence>
<evidence type="ECO:0000313" key="4">
    <source>
        <dbReference type="Proteomes" id="UP000245771"/>
    </source>
</evidence>
<evidence type="ECO:0000313" key="3">
    <source>
        <dbReference type="EMBL" id="PWN38119.1"/>
    </source>
</evidence>
<dbReference type="AlphaFoldDB" id="A0A316VKH2"/>
<reference evidence="3 4" key="1">
    <citation type="journal article" date="2018" name="Mol. Biol. Evol.">
        <title>Broad Genomic Sampling Reveals a Smut Pathogenic Ancestry of the Fungal Clade Ustilaginomycotina.</title>
        <authorList>
            <person name="Kijpornyongpan T."/>
            <person name="Mondo S.J."/>
            <person name="Barry K."/>
            <person name="Sandor L."/>
            <person name="Lee J."/>
            <person name="Lipzen A."/>
            <person name="Pangilinan J."/>
            <person name="LaButti K."/>
            <person name="Hainaut M."/>
            <person name="Henrissat B."/>
            <person name="Grigoriev I.V."/>
            <person name="Spatafora J.W."/>
            <person name="Aime M.C."/>
        </authorList>
    </citation>
    <scope>NUCLEOTIDE SEQUENCE [LARGE SCALE GENOMIC DNA]</scope>
    <source>
        <strain evidence="3 4">MCA 3882</strain>
    </source>
</reference>
<name>A0A316VKH2_9BASI</name>
<feature type="compositionally biased region" description="Low complexity" evidence="1">
    <location>
        <begin position="132"/>
        <end position="155"/>
    </location>
</feature>
<dbReference type="GO" id="GO:0031124">
    <property type="term" value="P:mRNA 3'-end processing"/>
    <property type="evidence" value="ECO:0007669"/>
    <property type="project" value="InterPro"/>
</dbReference>
<dbReference type="InterPro" id="IPR006569">
    <property type="entry name" value="CID_dom"/>
</dbReference>
<dbReference type="GO" id="GO:0005737">
    <property type="term" value="C:cytoplasm"/>
    <property type="evidence" value="ECO:0007669"/>
    <property type="project" value="TreeGrafter"/>
</dbReference>
<feature type="region of interest" description="Disordered" evidence="1">
    <location>
        <begin position="317"/>
        <end position="339"/>
    </location>
</feature>
<dbReference type="PANTHER" id="PTHR15921:SF3">
    <property type="entry name" value="PRE-MRNA CLEAVAGE COMPLEX 2 PROTEIN PCF11"/>
    <property type="match status" value="1"/>
</dbReference>
<dbReference type="Pfam" id="PF21936">
    <property type="entry name" value="Pcf11_C"/>
    <property type="match status" value="1"/>
</dbReference>
<feature type="region of interest" description="Disordered" evidence="1">
    <location>
        <begin position="463"/>
        <end position="491"/>
    </location>
</feature>
<dbReference type="Pfam" id="PF04818">
    <property type="entry name" value="CID"/>
    <property type="match status" value="1"/>
</dbReference>
<feature type="region of interest" description="Disordered" evidence="1">
    <location>
        <begin position="128"/>
        <end position="163"/>
    </location>
</feature>
<dbReference type="OrthoDB" id="2129491at2759"/>
<evidence type="ECO:0000256" key="1">
    <source>
        <dbReference type="SAM" id="MobiDB-lite"/>
    </source>
</evidence>
<dbReference type="GO" id="GO:0006369">
    <property type="term" value="P:termination of RNA polymerase II transcription"/>
    <property type="evidence" value="ECO:0007669"/>
    <property type="project" value="InterPro"/>
</dbReference>
<dbReference type="PANTHER" id="PTHR15921">
    <property type="entry name" value="PRE-MRNA CLEAVAGE COMPLEX II"/>
    <property type="match status" value="1"/>
</dbReference>